<dbReference type="InterPro" id="IPR011010">
    <property type="entry name" value="DNA_brk_join_enz"/>
</dbReference>
<name>A0AA37UZ37_9MYCO</name>
<dbReference type="Proteomes" id="UP001165663">
    <property type="component" value="Unassembled WGS sequence"/>
</dbReference>
<keyword evidence="3" id="KW-0238">DNA-binding</keyword>
<dbReference type="PROSITE" id="PS51898">
    <property type="entry name" value="TYR_RECOMBINASE"/>
    <property type="match status" value="1"/>
</dbReference>
<dbReference type="Gene3D" id="1.10.443.10">
    <property type="entry name" value="Intergrase catalytic core"/>
    <property type="match status" value="1"/>
</dbReference>
<dbReference type="GO" id="GO:0006310">
    <property type="term" value="P:DNA recombination"/>
    <property type="evidence" value="ECO:0007669"/>
    <property type="project" value="UniProtKB-KW"/>
</dbReference>
<dbReference type="AlphaFoldDB" id="A0AA37UZ37"/>
<evidence type="ECO:0000256" key="2">
    <source>
        <dbReference type="ARBA" id="ARBA00022908"/>
    </source>
</evidence>
<evidence type="ECO:0000313" key="6">
    <source>
        <dbReference type="EMBL" id="GLB83163.1"/>
    </source>
</evidence>
<comment type="caution">
    <text evidence="6">The sequence shown here is derived from an EMBL/GenBank/DDBJ whole genome shotgun (WGS) entry which is preliminary data.</text>
</comment>
<keyword evidence="2" id="KW-0229">DNA integration</keyword>
<dbReference type="SUPFAM" id="SSF56349">
    <property type="entry name" value="DNA breaking-rejoining enzymes"/>
    <property type="match status" value="1"/>
</dbReference>
<comment type="similarity">
    <text evidence="1">Belongs to the 'phage' integrase family.</text>
</comment>
<dbReference type="EMBL" id="BRXE01000021">
    <property type="protein sequence ID" value="GLB83163.1"/>
    <property type="molecule type" value="Genomic_DNA"/>
</dbReference>
<dbReference type="InterPro" id="IPR010998">
    <property type="entry name" value="Integrase_recombinase_N"/>
</dbReference>
<dbReference type="InterPro" id="IPR050090">
    <property type="entry name" value="Tyrosine_recombinase_XerCD"/>
</dbReference>
<dbReference type="PANTHER" id="PTHR30349:SF64">
    <property type="entry name" value="PROPHAGE INTEGRASE INTD-RELATED"/>
    <property type="match status" value="1"/>
</dbReference>
<dbReference type="GO" id="GO:0015074">
    <property type="term" value="P:DNA integration"/>
    <property type="evidence" value="ECO:0007669"/>
    <property type="project" value="UniProtKB-KW"/>
</dbReference>
<dbReference type="InterPro" id="IPR013762">
    <property type="entry name" value="Integrase-like_cat_sf"/>
</dbReference>
<dbReference type="Gene3D" id="1.10.150.130">
    <property type="match status" value="1"/>
</dbReference>
<evidence type="ECO:0000313" key="7">
    <source>
        <dbReference type="Proteomes" id="UP001165663"/>
    </source>
</evidence>
<dbReference type="InterPro" id="IPR002104">
    <property type="entry name" value="Integrase_catalytic"/>
</dbReference>
<gene>
    <name evidence="6" type="ORF">SRL2020028_24190</name>
</gene>
<evidence type="ECO:0000256" key="3">
    <source>
        <dbReference type="ARBA" id="ARBA00023125"/>
    </source>
</evidence>
<evidence type="ECO:0000256" key="4">
    <source>
        <dbReference type="ARBA" id="ARBA00023172"/>
    </source>
</evidence>
<keyword evidence="4" id="KW-0233">DNA recombination</keyword>
<accession>A0AA37UZ37</accession>
<reference evidence="6" key="1">
    <citation type="submission" date="2022-07" db="EMBL/GenBank/DDBJ databases">
        <title>Mycobacterium kiyosense sp. nov., scotochromogenic slow-glowing species isolated from respiratory specimens.</title>
        <authorList>
            <person name="Fukano H."/>
            <person name="Kazumi Y."/>
            <person name="Sakagami N."/>
            <person name="Ato M."/>
            <person name="Mitarai S."/>
            <person name="Hoshino Y."/>
        </authorList>
    </citation>
    <scope>NUCLEOTIDE SEQUENCE</scope>
    <source>
        <strain evidence="6">SRL2020-028</strain>
    </source>
</reference>
<dbReference type="Pfam" id="PF02899">
    <property type="entry name" value="Phage_int_SAM_1"/>
    <property type="match status" value="1"/>
</dbReference>
<dbReference type="PANTHER" id="PTHR30349">
    <property type="entry name" value="PHAGE INTEGRASE-RELATED"/>
    <property type="match status" value="1"/>
</dbReference>
<organism evidence="6 7">
    <name type="scientific">Mycobacterium kiyosense</name>
    <dbReference type="NCBI Taxonomy" id="2871094"/>
    <lineage>
        <taxon>Bacteria</taxon>
        <taxon>Bacillati</taxon>
        <taxon>Actinomycetota</taxon>
        <taxon>Actinomycetes</taxon>
        <taxon>Mycobacteriales</taxon>
        <taxon>Mycobacteriaceae</taxon>
        <taxon>Mycobacterium</taxon>
    </lineage>
</organism>
<dbReference type="GO" id="GO:0003677">
    <property type="term" value="F:DNA binding"/>
    <property type="evidence" value="ECO:0007669"/>
    <property type="project" value="UniProtKB-KW"/>
</dbReference>
<dbReference type="InterPro" id="IPR004107">
    <property type="entry name" value="Integrase_SAM-like_N"/>
</dbReference>
<proteinExistence type="inferred from homology"/>
<evidence type="ECO:0000259" key="5">
    <source>
        <dbReference type="PROSITE" id="PS51898"/>
    </source>
</evidence>
<evidence type="ECO:0000256" key="1">
    <source>
        <dbReference type="ARBA" id="ARBA00008857"/>
    </source>
</evidence>
<protein>
    <submittedName>
        <fullName evidence="6">Integrase</fullName>
    </submittedName>
</protein>
<feature type="domain" description="Tyr recombinase" evidence="5">
    <location>
        <begin position="161"/>
        <end position="450"/>
    </location>
</feature>
<sequence>MHNWSVVRYDLDLIARDWPTELTGPIADLDDLLARWRTVDRQRFIMRGDGSVDVRVNAFLSSARMRTLASTTNRDYAQSLCLWLNFLQTKGSVWSEATADDVEHFDFWRRTDPNNSAPVGASAFSKDVAACKKFYSWAAERFSDVIDIYAGVEPPPPKRSARVRWLDPAAVDRWRDVCLRGRDLRGRKDKSCRTRNEQRDVAFFDGLYGTGLRLSEWASVMVDELPTSGVDRLFYKCHLADKCAKGGYGHPYWMPQRVLVGLDAYVEGARARAVCQAQNRCIYEHLGDVIVVGEAMRPGTVRMPDGNGGFVNRAWNSTGPALRRKMFRRTPNGLEPLWLWLNENGLPRDPHGWHHTFAEGNDRIAALGVENFTCTPHMLRHSFALRWFSIGKLVYSSRLEHLSDQEARDFRVQFGDTWHLVQTMLGHRRVETTKEVYLEPFRALDVEVLLAQAQGLPVPQVMADLFSNHSMVRGDPVARR</sequence>